<dbReference type="VEuPathDB" id="PlasmoDB:Py17XNL_000303665"/>
<dbReference type="RefSeq" id="XP_022811458.1">
    <property type="nucleotide sequence ID" value="XM_022954963.1"/>
</dbReference>
<protein>
    <submittedName>
        <fullName evidence="2">Pseudouridine synthase, putative</fullName>
    </submittedName>
</protein>
<evidence type="ECO:0000313" key="1">
    <source>
        <dbReference type="EMBL" id="CDU16280.1"/>
    </source>
</evidence>
<dbReference type="GO" id="GO:0003723">
    <property type="term" value="F:RNA binding"/>
    <property type="evidence" value="ECO:0007669"/>
    <property type="project" value="InterPro"/>
</dbReference>
<sequence>MLKFLFRKNTIKRFSTKSSFDINNFVLYNGNDYMVIEKEYGMSTFGQNEKKDSVIKNLHLLNNENGNNFEIVYKLHSSIGGCLLICKNKFIKKHSYQNIFITLVYGKIKEKYNTHNEIKMYLKYIPNSNIMIPECENSQNFQMLKYEVISNSIMLNKQNLSLLKIYINAKNSKYIKPLLFYSLNTCIVGDNEYINVQKKFKSNFFYNFSEKKNQNYNLANENKMLLKNLHKYNKELKLHLFCFNVTFESHCNKLVSIFCQIPKHIKDTLNLFGATCLVKLIDSQVKNEKKIINIKSENMENLTIIEKEEIVKNKILQINKNINIEESNKFYDSMKDQNRLNEESEEFLKKIYGNNDVNKKGRKKPRRGILAKNINKLSTSDAPIYFTDI</sequence>
<dbReference type="AlphaFoldDB" id="A0A078K6Q7"/>
<dbReference type="GO" id="GO:0001522">
    <property type="term" value="P:pseudouridine synthesis"/>
    <property type="evidence" value="ECO:0007669"/>
    <property type="project" value="InterPro"/>
</dbReference>
<dbReference type="VEuPathDB" id="PlasmoDB:PY17X_0309300"/>
<reference evidence="2" key="2">
    <citation type="submission" date="2014-05" db="EMBL/GenBank/DDBJ databases">
        <authorList>
            <person name="Aslett M.A."/>
            <person name="De Silva N."/>
        </authorList>
    </citation>
    <scope>NUCLEOTIDE SEQUENCE</scope>
    <source>
        <strain evidence="2">17X</strain>
    </source>
</reference>
<dbReference type="EMBL" id="LK934631">
    <property type="protein sequence ID" value="CDU16280.1"/>
    <property type="molecule type" value="Genomic_DNA"/>
</dbReference>
<reference evidence="3 4" key="1">
    <citation type="journal article" date="2014" name="BMC Biol.">
        <title>A comprehensive evaluation of rodent malaria parasite genomes and gene expression.</title>
        <authorList>
            <person name="Otto T.D."/>
            <person name="Bohme U."/>
            <person name="Jackson A.P."/>
            <person name="Hunt M."/>
            <person name="Franke-Fayard B."/>
            <person name="Hoeijmakers W.A."/>
            <person name="Religa A.A."/>
            <person name="Robertson L."/>
            <person name="Sanders M."/>
            <person name="Ogun S.A."/>
            <person name="Cunningham D."/>
            <person name="Erhart A."/>
            <person name="Billker O."/>
            <person name="Khan S.M."/>
            <person name="Stunnenberg H.G."/>
            <person name="Langhorne J."/>
            <person name="Holder A.A."/>
            <person name="Waters A.P."/>
            <person name="Newbold C.I."/>
            <person name="Pain A."/>
            <person name="Berriman M."/>
            <person name="Janse C.J."/>
        </authorList>
    </citation>
    <scope>NUCLEOTIDE SEQUENCE [LARGE SCALE GENOMIC DNA]</scope>
    <source>
        <strain evidence="2 3">17X</strain>
        <strain evidence="1 4">YM</strain>
    </source>
</reference>
<dbReference type="GO" id="GO:0009982">
    <property type="term" value="F:pseudouridine synthase activity"/>
    <property type="evidence" value="ECO:0007669"/>
    <property type="project" value="InterPro"/>
</dbReference>
<accession>A0A078K6Q7</accession>
<dbReference type="KEGG" id="pyo:PY17X_0309300"/>
<dbReference type="OMA" id="KNDNLME"/>
<evidence type="ECO:0000313" key="2">
    <source>
        <dbReference type="EMBL" id="VTZ72518.1"/>
    </source>
</evidence>
<dbReference type="Proteomes" id="UP000072874">
    <property type="component" value="Chromosome 3"/>
</dbReference>
<name>A0A078K6Q7_PLAYE</name>
<proteinExistence type="predicted"/>
<dbReference type="OrthoDB" id="428658at2759"/>
<dbReference type="GeneID" id="34859606"/>
<organism evidence="1 4">
    <name type="scientific">Plasmodium yoelii</name>
    <dbReference type="NCBI Taxonomy" id="5861"/>
    <lineage>
        <taxon>Eukaryota</taxon>
        <taxon>Sar</taxon>
        <taxon>Alveolata</taxon>
        <taxon>Apicomplexa</taxon>
        <taxon>Aconoidasida</taxon>
        <taxon>Haemosporida</taxon>
        <taxon>Plasmodiidae</taxon>
        <taxon>Plasmodium</taxon>
        <taxon>Plasmodium (Vinckeia)</taxon>
    </lineage>
</organism>
<dbReference type="EMBL" id="LM993657">
    <property type="protein sequence ID" value="VTZ72518.1"/>
    <property type="molecule type" value="Genomic_DNA"/>
</dbReference>
<reference evidence="2" key="4">
    <citation type="submission" date="2019-05" db="EMBL/GenBank/DDBJ databases">
        <authorList>
            <consortium name="Pathogen Informatics"/>
        </authorList>
    </citation>
    <scope>NUCLEOTIDE SEQUENCE</scope>
    <source>
        <strain evidence="2">17X</strain>
    </source>
</reference>
<gene>
    <name evidence="2" type="ORF">PY17X_0309300</name>
    <name evidence="1" type="ORF">PYYM_0309600</name>
</gene>
<dbReference type="Gene3D" id="3.30.2350.10">
    <property type="entry name" value="Pseudouridine synthase"/>
    <property type="match status" value="1"/>
</dbReference>
<dbReference type="VEuPathDB" id="PlasmoDB:PYYM_0309600"/>
<reference evidence="1" key="3">
    <citation type="submission" date="2014-05" db="EMBL/GenBank/DDBJ databases">
        <authorList>
            <person name="Aslett A.Martin."/>
            <person name="De Silva Nishadi"/>
        </authorList>
    </citation>
    <scope>NUCLEOTIDE SEQUENCE</scope>
    <source>
        <strain evidence="1">YM</strain>
    </source>
</reference>
<dbReference type="SUPFAM" id="SSF55120">
    <property type="entry name" value="Pseudouridine synthase"/>
    <property type="match status" value="1"/>
</dbReference>
<dbReference type="Proteomes" id="UP000072904">
    <property type="component" value="Chromosome 3"/>
</dbReference>
<evidence type="ECO:0000313" key="4">
    <source>
        <dbReference type="Proteomes" id="UP000072904"/>
    </source>
</evidence>
<evidence type="ECO:0000313" key="3">
    <source>
        <dbReference type="Proteomes" id="UP000072874"/>
    </source>
</evidence>
<dbReference type="InterPro" id="IPR020103">
    <property type="entry name" value="PsdUridine_synth_cat_dom_sf"/>
</dbReference>